<reference evidence="2" key="1">
    <citation type="journal article" date="2014" name="Sci. Data">
        <title>Genomes of diverse isolates of the marine cyanobacterium Prochlorococcus.</title>
        <authorList>
            <person name="Biller S."/>
            <person name="Berube P."/>
            <person name="Thompson J."/>
            <person name="Kelly L."/>
            <person name="Roggensack S."/>
            <person name="Awad L."/>
            <person name="Roache-Johnson K."/>
            <person name="Ding H."/>
            <person name="Giovannoni S.J."/>
            <person name="Moore L.R."/>
            <person name="Chisholm S.W."/>
        </authorList>
    </citation>
    <scope>NUCLEOTIDE SEQUENCE [LARGE SCALE GENOMIC DNA]</scope>
    <source>
        <strain evidence="2">MIT 9201</strain>
    </source>
</reference>
<dbReference type="Proteomes" id="UP000030355">
    <property type="component" value="Unassembled WGS sequence"/>
</dbReference>
<sequence length="38" mass="4246">MGPLELNLISKAMIKKIGNPTIKIIDEKNKSKIVLKIL</sequence>
<dbReference type="EMBL" id="JNAL01000007">
    <property type="protein sequence ID" value="KGF96691.1"/>
    <property type="molecule type" value="Genomic_DNA"/>
</dbReference>
<comment type="caution">
    <text evidence="1">The sequence shown here is derived from an EMBL/GenBank/DDBJ whole genome shotgun (WGS) entry which is preliminary data.</text>
</comment>
<evidence type="ECO:0000313" key="2">
    <source>
        <dbReference type="Proteomes" id="UP000030355"/>
    </source>
</evidence>
<accession>A0A0A2A797</accession>
<proteinExistence type="predicted"/>
<evidence type="ECO:0000313" key="1">
    <source>
        <dbReference type="EMBL" id="KGF96691.1"/>
    </source>
</evidence>
<name>A0A0A2A797_PROMR</name>
<dbReference type="AlphaFoldDB" id="A0A0A2A797"/>
<organism evidence="1 2">
    <name type="scientific">Prochlorococcus marinus str. MIT 9201</name>
    <dbReference type="NCBI Taxonomy" id="93057"/>
    <lineage>
        <taxon>Bacteria</taxon>
        <taxon>Bacillati</taxon>
        <taxon>Cyanobacteriota</taxon>
        <taxon>Cyanophyceae</taxon>
        <taxon>Synechococcales</taxon>
        <taxon>Prochlorococcaceae</taxon>
        <taxon>Prochlorococcus</taxon>
    </lineage>
</organism>
<protein>
    <submittedName>
        <fullName evidence="1">Uncharacterized protein</fullName>
    </submittedName>
</protein>
<gene>
    <name evidence="1" type="ORF">EU95_0576</name>
</gene>